<reference evidence="3 4" key="1">
    <citation type="submission" date="2019-02" db="EMBL/GenBank/DDBJ databases">
        <title>Deep-cultivation of Planctomycetes and their phenomic and genomic characterization uncovers novel biology.</title>
        <authorList>
            <person name="Wiegand S."/>
            <person name="Jogler M."/>
            <person name="Boedeker C."/>
            <person name="Pinto D."/>
            <person name="Vollmers J."/>
            <person name="Rivas-Marin E."/>
            <person name="Kohn T."/>
            <person name="Peeters S.H."/>
            <person name="Heuer A."/>
            <person name="Rast P."/>
            <person name="Oberbeckmann S."/>
            <person name="Bunk B."/>
            <person name="Jeske O."/>
            <person name="Meyerdierks A."/>
            <person name="Storesund J.E."/>
            <person name="Kallscheuer N."/>
            <person name="Luecker S."/>
            <person name="Lage O.M."/>
            <person name="Pohl T."/>
            <person name="Merkel B.J."/>
            <person name="Hornburger P."/>
            <person name="Mueller R.-W."/>
            <person name="Bruemmer F."/>
            <person name="Labrenz M."/>
            <person name="Spormann A.M."/>
            <person name="Op den Camp H."/>
            <person name="Overmann J."/>
            <person name="Amann R."/>
            <person name="Jetten M.S.M."/>
            <person name="Mascher T."/>
            <person name="Medema M.H."/>
            <person name="Devos D.P."/>
            <person name="Kaster A.-K."/>
            <person name="Ovreas L."/>
            <person name="Rohde M."/>
            <person name="Galperin M.Y."/>
            <person name="Jogler C."/>
        </authorList>
    </citation>
    <scope>NUCLEOTIDE SEQUENCE [LARGE SCALE GENOMIC DNA]</scope>
    <source>
        <strain evidence="3 4">Pla110</strain>
    </source>
</reference>
<evidence type="ECO:0000256" key="1">
    <source>
        <dbReference type="SAM" id="MobiDB-lite"/>
    </source>
</evidence>
<proteinExistence type="predicted"/>
<dbReference type="EMBL" id="CP036281">
    <property type="protein sequence ID" value="QDU80684.1"/>
    <property type="molecule type" value="Genomic_DNA"/>
</dbReference>
<dbReference type="PROSITE" id="PS51257">
    <property type="entry name" value="PROKAR_LIPOPROTEIN"/>
    <property type="match status" value="1"/>
</dbReference>
<dbReference type="Proteomes" id="UP000317178">
    <property type="component" value="Chromosome"/>
</dbReference>
<feature type="region of interest" description="Disordered" evidence="1">
    <location>
        <begin position="98"/>
        <end position="177"/>
    </location>
</feature>
<name>A0A518CNB3_9PLAN</name>
<sequence length="177" mass="18151" precursor="true">MSRFALLTAVTLFSFTAVGCCYRGPICDPCTGMSYGGGWEPCIKLCGPGGLFDTCCTGGCVNPCADPCCGPSMGMAPPMMGGDCCNTPGPSYYPGPSYSSPMHSSQMPSSQMPSSQMPSSHMPGPHLSVPTPVGVPGGPVSYHSPGVSSGLRVSSHPEPAGPVYQQSSNSPWIRAGY</sequence>
<organism evidence="3 4">
    <name type="scientific">Polystyrenella longa</name>
    <dbReference type="NCBI Taxonomy" id="2528007"/>
    <lineage>
        <taxon>Bacteria</taxon>
        <taxon>Pseudomonadati</taxon>
        <taxon>Planctomycetota</taxon>
        <taxon>Planctomycetia</taxon>
        <taxon>Planctomycetales</taxon>
        <taxon>Planctomycetaceae</taxon>
        <taxon>Polystyrenella</taxon>
    </lineage>
</organism>
<evidence type="ECO:0000313" key="3">
    <source>
        <dbReference type="EMBL" id="QDU80684.1"/>
    </source>
</evidence>
<evidence type="ECO:0000256" key="2">
    <source>
        <dbReference type="SAM" id="SignalP"/>
    </source>
</evidence>
<feature type="chain" id="PRO_5022226290" evidence="2">
    <location>
        <begin position="20"/>
        <end position="177"/>
    </location>
</feature>
<evidence type="ECO:0000313" key="4">
    <source>
        <dbReference type="Proteomes" id="UP000317178"/>
    </source>
</evidence>
<gene>
    <name evidence="3" type="ORF">Pla110_24160</name>
</gene>
<protein>
    <submittedName>
        <fullName evidence="3">Uncharacterized protein</fullName>
    </submittedName>
</protein>
<accession>A0A518CNB3</accession>
<dbReference type="AlphaFoldDB" id="A0A518CNB3"/>
<dbReference type="KEGG" id="plon:Pla110_24160"/>
<feature type="compositionally biased region" description="Low complexity" evidence="1">
    <location>
        <begin position="98"/>
        <end position="150"/>
    </location>
</feature>
<keyword evidence="4" id="KW-1185">Reference proteome</keyword>
<feature type="signal peptide" evidence="2">
    <location>
        <begin position="1"/>
        <end position="19"/>
    </location>
</feature>
<keyword evidence="2" id="KW-0732">Signal</keyword>